<name>A0A399IXB5_9RHOB</name>
<keyword evidence="3" id="KW-0540">Nuclease</keyword>
<feature type="domain" description="Calcineurin-like phosphoesterase" evidence="2">
    <location>
        <begin position="107"/>
        <end position="299"/>
    </location>
</feature>
<dbReference type="Pfam" id="PF00149">
    <property type="entry name" value="Metallophos"/>
    <property type="match status" value="1"/>
</dbReference>
<protein>
    <submittedName>
        <fullName evidence="3">DNA repair exonuclease</fullName>
    </submittedName>
</protein>
<dbReference type="PANTHER" id="PTHR30337:SF7">
    <property type="entry name" value="PHOSPHOESTERASE"/>
    <property type="match status" value="1"/>
</dbReference>
<dbReference type="SUPFAM" id="SSF56300">
    <property type="entry name" value="Metallo-dependent phosphatases"/>
    <property type="match status" value="1"/>
</dbReference>
<dbReference type="EMBL" id="QWJJ01000029">
    <property type="protein sequence ID" value="RII36899.1"/>
    <property type="molecule type" value="Genomic_DNA"/>
</dbReference>
<evidence type="ECO:0000313" key="4">
    <source>
        <dbReference type="Proteomes" id="UP000265848"/>
    </source>
</evidence>
<gene>
    <name evidence="3" type="ORF">DL237_20025</name>
</gene>
<reference evidence="3 4" key="1">
    <citation type="submission" date="2018-08" db="EMBL/GenBank/DDBJ databases">
        <title>Pseudooceanicola sediminis CY03 in the family Rhodobacteracea.</title>
        <authorList>
            <person name="Zhang Y.-J."/>
        </authorList>
    </citation>
    <scope>NUCLEOTIDE SEQUENCE [LARGE SCALE GENOMIC DNA]</scope>
    <source>
        <strain evidence="3 4">CY03</strain>
    </source>
</reference>
<dbReference type="Gene3D" id="3.60.21.10">
    <property type="match status" value="1"/>
</dbReference>
<keyword evidence="4" id="KW-1185">Reference proteome</keyword>
<evidence type="ECO:0000259" key="2">
    <source>
        <dbReference type="Pfam" id="PF00149"/>
    </source>
</evidence>
<dbReference type="PANTHER" id="PTHR30337">
    <property type="entry name" value="COMPONENT OF ATP-DEPENDENT DSDNA EXONUCLEASE"/>
    <property type="match status" value="1"/>
</dbReference>
<dbReference type="CDD" id="cd00840">
    <property type="entry name" value="MPP_Mre11_N"/>
    <property type="match status" value="1"/>
</dbReference>
<accession>A0A399IXB5</accession>
<dbReference type="InterPro" id="IPR004843">
    <property type="entry name" value="Calcineurin-like_PHP"/>
</dbReference>
<proteinExistence type="predicted"/>
<dbReference type="AlphaFoldDB" id="A0A399IXB5"/>
<dbReference type="InterPro" id="IPR041796">
    <property type="entry name" value="Mre11_N"/>
</dbReference>
<organism evidence="3 4">
    <name type="scientific">Pseudooceanicola sediminis</name>
    <dbReference type="NCBI Taxonomy" id="2211117"/>
    <lineage>
        <taxon>Bacteria</taxon>
        <taxon>Pseudomonadati</taxon>
        <taxon>Pseudomonadota</taxon>
        <taxon>Alphaproteobacteria</taxon>
        <taxon>Rhodobacterales</taxon>
        <taxon>Paracoccaceae</taxon>
        <taxon>Pseudooceanicola</taxon>
    </lineage>
</organism>
<keyword evidence="3" id="KW-0269">Exonuclease</keyword>
<evidence type="ECO:0000313" key="3">
    <source>
        <dbReference type="EMBL" id="RII36899.1"/>
    </source>
</evidence>
<dbReference type="Proteomes" id="UP000265848">
    <property type="component" value="Unassembled WGS sequence"/>
</dbReference>
<evidence type="ECO:0000256" key="1">
    <source>
        <dbReference type="ARBA" id="ARBA00022801"/>
    </source>
</evidence>
<comment type="caution">
    <text evidence="3">The sequence shown here is derived from an EMBL/GenBank/DDBJ whole genome shotgun (WGS) entry which is preliminary data.</text>
</comment>
<dbReference type="InterPro" id="IPR050535">
    <property type="entry name" value="DNA_Repair-Maintenance_Comp"/>
</dbReference>
<dbReference type="GO" id="GO:0004527">
    <property type="term" value="F:exonuclease activity"/>
    <property type="evidence" value="ECO:0007669"/>
    <property type="project" value="UniProtKB-KW"/>
</dbReference>
<sequence>MAADTRIQVSSLICPTNGAIKGGLLSTGSDTGWRKSARSLKDMRYFRCSTRPVCVVALVRGGVRHLQRAGVLPIGWIRHCKCCPRYATLWGRVPRKAPRHRGTQQPMRFLHSADLHLDSPLRSQALRNAELAATLRAASRQALARIVDAAITHEVDALLLAGDVFDSGQIDVASRAALAAELGRLGAAGIPTVMIRGNHDALLDMASYGPIGDSVVQLNRDMPTFRVKDASIHGLGFTARHVKDTMLPDYPVAEAGRINIGLMHTSLGGAEGHDPYAPCSEADLLGWGYDYWGLGHIHKRFERRAERSLAVMPGIPQGRSIRETGQGSATLIEVDGAGVRAREVPIALVRFEVQALDLAGAETQAAQIATMADAMRAAGAAGPVALRLRLRGAGGLSGAPEFARQLAEEAAEQVTGAFVEAVRFERDRAAPAPGVLADLAAMMAEDAATPGFRDEAGALIEEWRRALPREVADVLAPEAFDTLVEEGVAMMLARLGAGGEPS</sequence>
<keyword evidence="1" id="KW-0378">Hydrolase</keyword>
<dbReference type="InterPro" id="IPR029052">
    <property type="entry name" value="Metallo-depent_PP-like"/>
</dbReference>